<keyword evidence="3" id="KW-1185">Reference proteome</keyword>
<protein>
    <submittedName>
        <fullName evidence="2">Uncharacterized protein</fullName>
    </submittedName>
</protein>
<comment type="caution">
    <text evidence="2">The sequence shown here is derived from an EMBL/GenBank/DDBJ whole genome shotgun (WGS) entry which is preliminary data.</text>
</comment>
<evidence type="ECO:0000313" key="2">
    <source>
        <dbReference type="EMBL" id="KAF9486703.1"/>
    </source>
</evidence>
<organism evidence="2 3">
    <name type="scientific">Pleurotus eryngii</name>
    <name type="common">Boletus of the steppes</name>
    <dbReference type="NCBI Taxonomy" id="5323"/>
    <lineage>
        <taxon>Eukaryota</taxon>
        <taxon>Fungi</taxon>
        <taxon>Dikarya</taxon>
        <taxon>Basidiomycota</taxon>
        <taxon>Agaricomycotina</taxon>
        <taxon>Agaricomycetes</taxon>
        <taxon>Agaricomycetidae</taxon>
        <taxon>Agaricales</taxon>
        <taxon>Pleurotineae</taxon>
        <taxon>Pleurotaceae</taxon>
        <taxon>Pleurotus</taxon>
    </lineage>
</organism>
<evidence type="ECO:0000313" key="3">
    <source>
        <dbReference type="Proteomes" id="UP000807025"/>
    </source>
</evidence>
<feature type="compositionally biased region" description="Basic residues" evidence="1">
    <location>
        <begin position="162"/>
        <end position="173"/>
    </location>
</feature>
<proteinExistence type="predicted"/>
<dbReference type="AlphaFoldDB" id="A0A9P5ZGI1"/>
<feature type="region of interest" description="Disordered" evidence="1">
    <location>
        <begin position="123"/>
        <end position="184"/>
    </location>
</feature>
<name>A0A9P5ZGI1_PLEER</name>
<evidence type="ECO:0000256" key="1">
    <source>
        <dbReference type="SAM" id="MobiDB-lite"/>
    </source>
</evidence>
<dbReference type="Proteomes" id="UP000807025">
    <property type="component" value="Unassembled WGS sequence"/>
</dbReference>
<accession>A0A9P5ZGI1</accession>
<gene>
    <name evidence="2" type="ORF">BDN71DRAFT_1560814</name>
</gene>
<sequence>MTTQPFNQYWPGSCPFPVHSNGDHVLDYIIPTASKKVVVCPNETKGQRQANTAKCVQPNTCLDSDSDDIVVVSESHVASASAASLEKNDVSGDKLDELWPDTPNASGVSKSLVLSMLDIEAEEVDEGDDKLDEEEWEEEGEDDGVSAASVAEDSPPMTRTKPSCRKVQVKGKGKAPLEKPAPACQNQQASTLSAFSNSLTNILPPIFAQETGSLADIFGSPVDNPITGDLYIAMTLSLLPLQTIITMPSYSELLPKYTAHNKPEGYMPKLMEVLSRLRNDERFQEERLCLTGWIFDEVFALFSTFVGSVLNQNMVYTYMTEATLQFTSRPAKAEAASAPSTPQKSARHSLTFGRPSPRTSNNQGWQPVLKVAPQFSHLRHPHVKL</sequence>
<feature type="compositionally biased region" description="Acidic residues" evidence="1">
    <location>
        <begin position="123"/>
        <end position="144"/>
    </location>
</feature>
<dbReference type="EMBL" id="MU154997">
    <property type="protein sequence ID" value="KAF9486703.1"/>
    <property type="molecule type" value="Genomic_DNA"/>
</dbReference>
<feature type="region of interest" description="Disordered" evidence="1">
    <location>
        <begin position="333"/>
        <end position="366"/>
    </location>
</feature>
<reference evidence="2" key="1">
    <citation type="submission" date="2020-11" db="EMBL/GenBank/DDBJ databases">
        <authorList>
            <consortium name="DOE Joint Genome Institute"/>
            <person name="Ahrendt S."/>
            <person name="Riley R."/>
            <person name="Andreopoulos W."/>
            <person name="Labutti K."/>
            <person name="Pangilinan J."/>
            <person name="Ruiz-Duenas F.J."/>
            <person name="Barrasa J.M."/>
            <person name="Sanchez-Garcia M."/>
            <person name="Camarero S."/>
            <person name="Miyauchi S."/>
            <person name="Serrano A."/>
            <person name="Linde D."/>
            <person name="Babiker R."/>
            <person name="Drula E."/>
            <person name="Ayuso-Fernandez I."/>
            <person name="Pacheco R."/>
            <person name="Padilla G."/>
            <person name="Ferreira P."/>
            <person name="Barriuso J."/>
            <person name="Kellner H."/>
            <person name="Castanera R."/>
            <person name="Alfaro M."/>
            <person name="Ramirez L."/>
            <person name="Pisabarro A.G."/>
            <person name="Kuo A."/>
            <person name="Tritt A."/>
            <person name="Lipzen A."/>
            <person name="He G."/>
            <person name="Yan M."/>
            <person name="Ng V."/>
            <person name="Cullen D."/>
            <person name="Martin F."/>
            <person name="Rosso M.-N."/>
            <person name="Henrissat B."/>
            <person name="Hibbett D."/>
            <person name="Martinez A.T."/>
            <person name="Grigoriev I.V."/>
        </authorList>
    </citation>
    <scope>NUCLEOTIDE SEQUENCE</scope>
    <source>
        <strain evidence="2">ATCC 90797</strain>
    </source>
</reference>